<sequence length="456" mass="48365">MTAKLYNSARSAAEDTTQFVSGSVPVAVYGLGKMGLPLAAVFADVCGSVIGVDPQQTVVETVTHGDCHVEREPGLGELVAETVADDALRTTTDGVAAASAASVHVLIVPTLLTDQNEIDLSAVEAVCDDIAAGLDPGDMVLVESTVPPQTCREVIEPTLAADSDCEHGEFGVAFCPERTMSGRAIEDIRGTHPKIVGGIDAESTRVAHVVYEQISANKIVAVSDATTAETVKIFEGLYRDVNIALANELAQFTTELGIDVNEAISAANTQSFCEIHNPGPGVGGHCIPYYPYFLLNQLETPAPMLRTARTVNDEMPQYVVDRVLTELDRQGTPPQEATVAVVGLTYRPDVAEIRATPARPIVTGLSDRGVTVSVSDPLVTDDQLAVFGDPPRLDTNDLATDTFDGYVLVTPHEEFRALDWATVCDAASFLIDCHDTLDSSSIPCPVYTIGSGRKPP</sequence>
<dbReference type="GO" id="GO:0000271">
    <property type="term" value="P:polysaccharide biosynthetic process"/>
    <property type="evidence" value="ECO:0007669"/>
    <property type="project" value="InterPro"/>
</dbReference>
<dbReference type="SUPFAM" id="SSF52413">
    <property type="entry name" value="UDP-glucose/GDP-mannose dehydrogenase C-terminal domain"/>
    <property type="match status" value="1"/>
</dbReference>
<dbReference type="PANTHER" id="PTHR43491:SF5">
    <property type="entry name" value="UDP-N-ACETYL-D-MANNOSAMINE DEHYDROGENASE"/>
    <property type="match status" value="1"/>
</dbReference>
<keyword evidence="3" id="KW-0560">Oxidoreductase</keyword>
<dbReference type="Pfam" id="PF00984">
    <property type="entry name" value="UDPG_MGDP_dh"/>
    <property type="match status" value="1"/>
</dbReference>
<evidence type="ECO:0000256" key="5">
    <source>
        <dbReference type="ARBA" id="ARBA00030172"/>
    </source>
</evidence>
<dbReference type="EMBL" id="EF583995">
    <property type="protein sequence ID" value="ABQ76006.1"/>
    <property type="molecule type" value="Genomic_DNA"/>
</dbReference>
<evidence type="ECO:0000256" key="3">
    <source>
        <dbReference type="ARBA" id="ARBA00023002"/>
    </source>
</evidence>
<name>A5YSP9_9EURY</name>
<evidence type="ECO:0000256" key="4">
    <source>
        <dbReference type="ARBA" id="ARBA00023027"/>
    </source>
</evidence>
<comment type="similarity">
    <text evidence="7">Belongs to the UDP-glucose/GDP-mannose dehydrogenase family.</text>
</comment>
<dbReference type="InterPro" id="IPR036220">
    <property type="entry name" value="UDP-Glc/GDP-Man_DH_C_sf"/>
</dbReference>
<evidence type="ECO:0000256" key="1">
    <source>
        <dbReference type="ARBA" id="ARBA00012935"/>
    </source>
</evidence>
<dbReference type="InterPro" id="IPR014026">
    <property type="entry name" value="UDP-Glc/GDP-Man_DH_dimer"/>
</dbReference>
<dbReference type="InterPro" id="IPR017476">
    <property type="entry name" value="UDP-Glc/GDP-Man"/>
</dbReference>
<evidence type="ECO:0000256" key="2">
    <source>
        <dbReference type="ARBA" id="ARBA00016796"/>
    </source>
</evidence>
<dbReference type="SMART" id="SM00984">
    <property type="entry name" value="UDPG_MGDP_dh_C"/>
    <property type="match status" value="1"/>
</dbReference>
<dbReference type="SUPFAM" id="SSF48179">
    <property type="entry name" value="6-phosphogluconate dehydrogenase C-terminal domain-like"/>
    <property type="match status" value="1"/>
</dbReference>
<dbReference type="Pfam" id="PF03720">
    <property type="entry name" value="UDPG_MGDP_dh_C"/>
    <property type="match status" value="1"/>
</dbReference>
<dbReference type="InterPro" id="IPR036291">
    <property type="entry name" value="NAD(P)-bd_dom_sf"/>
</dbReference>
<dbReference type="GO" id="GO:0089714">
    <property type="term" value="F:UDP-N-acetyl-D-mannosamine dehydrogenase activity"/>
    <property type="evidence" value="ECO:0007669"/>
    <property type="project" value="UniProtKB-EC"/>
</dbReference>
<reference evidence="9" key="1">
    <citation type="journal article" date="2007" name="ISME J.">
        <title>Genomic plasticity in prokaryotes: the case of the square haloarchaeon.</title>
        <authorList>
            <person name="Cuadros-Orellana S."/>
            <person name="Martin-Cuadrado A.B."/>
            <person name="Legault B."/>
            <person name="D'Auria G."/>
            <person name="Zhaxybayeva O."/>
            <person name="Papke R.T."/>
            <person name="Rodriguez-Valera F."/>
        </authorList>
    </citation>
    <scope>NUCLEOTIDE SEQUENCE</scope>
</reference>
<dbReference type="PANTHER" id="PTHR43491">
    <property type="entry name" value="UDP-N-ACETYL-D-MANNOSAMINE DEHYDROGENASE"/>
    <property type="match status" value="1"/>
</dbReference>
<dbReference type="InterPro" id="IPR028359">
    <property type="entry name" value="UDP_ManNAc/GlcNAc_DH"/>
</dbReference>
<evidence type="ECO:0000256" key="6">
    <source>
        <dbReference type="ARBA" id="ARBA00049130"/>
    </source>
</evidence>
<dbReference type="NCBIfam" id="TIGR03026">
    <property type="entry name" value="NDP-sugDHase"/>
    <property type="match status" value="1"/>
</dbReference>
<proteinExistence type="inferred from homology"/>
<dbReference type="AlphaFoldDB" id="A5YSP9"/>
<dbReference type="PIRSF" id="PIRSF500136">
    <property type="entry name" value="UDP_ManNAc_DH"/>
    <property type="match status" value="1"/>
</dbReference>
<evidence type="ECO:0000259" key="8">
    <source>
        <dbReference type="SMART" id="SM00984"/>
    </source>
</evidence>
<accession>A5YSP9</accession>
<dbReference type="EC" id="1.1.1.336" evidence="1"/>
<protein>
    <recommendedName>
        <fullName evidence="2">UDP-N-acetyl-D-mannosamine dehydrogenase</fullName>
        <ecNumber evidence="1">1.1.1.336</ecNumber>
    </recommendedName>
    <alternativeName>
        <fullName evidence="5">UDP-ManNAc 6-dehydrogenase</fullName>
    </alternativeName>
</protein>
<comment type="catalytic activity">
    <reaction evidence="6">
        <text>UDP-N-acetyl-alpha-D-mannosamine + 2 NAD(+) + H2O = UDP-N-acetyl-alpha-D-mannosaminouronate + 2 NADH + 3 H(+)</text>
        <dbReference type="Rhea" id="RHEA:25780"/>
        <dbReference type="ChEBI" id="CHEBI:15377"/>
        <dbReference type="ChEBI" id="CHEBI:15378"/>
        <dbReference type="ChEBI" id="CHEBI:57540"/>
        <dbReference type="ChEBI" id="CHEBI:57945"/>
        <dbReference type="ChEBI" id="CHEBI:68623"/>
        <dbReference type="ChEBI" id="CHEBI:70731"/>
        <dbReference type="EC" id="1.1.1.336"/>
    </reaction>
</comment>
<evidence type="ECO:0000313" key="9">
    <source>
        <dbReference type="EMBL" id="ABQ76006.1"/>
    </source>
</evidence>
<dbReference type="PIRSF" id="PIRSF000124">
    <property type="entry name" value="UDPglc_GDPman_dh"/>
    <property type="match status" value="1"/>
</dbReference>
<feature type="domain" description="UDP-glucose/GDP-mannose dehydrogenase C-terminal" evidence="8">
    <location>
        <begin position="340"/>
        <end position="439"/>
    </location>
</feature>
<dbReference type="Pfam" id="PF03721">
    <property type="entry name" value="UDPG_MGDP_dh_N"/>
    <property type="match status" value="1"/>
</dbReference>
<organism evidence="9">
    <name type="scientific">uncultured haloarchaeon</name>
    <dbReference type="NCBI Taxonomy" id="160804"/>
    <lineage>
        <taxon>Archaea</taxon>
        <taxon>Methanobacteriati</taxon>
        <taxon>Methanobacteriota</taxon>
        <taxon>Stenosarchaea group</taxon>
        <taxon>Halobacteria</taxon>
        <taxon>Halobacteriales</taxon>
        <taxon>Halobacteriaceae</taxon>
        <taxon>environmental samples</taxon>
    </lineage>
</organism>
<dbReference type="GO" id="GO:0016628">
    <property type="term" value="F:oxidoreductase activity, acting on the CH-CH group of donors, NAD or NADP as acceptor"/>
    <property type="evidence" value="ECO:0007669"/>
    <property type="project" value="InterPro"/>
</dbReference>
<dbReference type="InterPro" id="IPR001732">
    <property type="entry name" value="UDP-Glc/GDP-Man_DH_N"/>
</dbReference>
<dbReference type="InterPro" id="IPR014027">
    <property type="entry name" value="UDP-Glc/GDP-Man_DH_C"/>
</dbReference>
<dbReference type="Gene3D" id="3.40.50.720">
    <property type="entry name" value="NAD(P)-binding Rossmann-like Domain"/>
    <property type="match status" value="2"/>
</dbReference>
<dbReference type="GO" id="GO:0051287">
    <property type="term" value="F:NAD binding"/>
    <property type="evidence" value="ECO:0007669"/>
    <property type="project" value="InterPro"/>
</dbReference>
<dbReference type="InterPro" id="IPR008927">
    <property type="entry name" value="6-PGluconate_DH-like_C_sf"/>
</dbReference>
<dbReference type="SUPFAM" id="SSF51735">
    <property type="entry name" value="NAD(P)-binding Rossmann-fold domains"/>
    <property type="match status" value="1"/>
</dbReference>
<evidence type="ECO:0000256" key="7">
    <source>
        <dbReference type="PIRNR" id="PIRNR000124"/>
    </source>
</evidence>
<keyword evidence="4" id="KW-0520">NAD</keyword>